<dbReference type="Proteomes" id="UP000887567">
    <property type="component" value="Unplaced"/>
</dbReference>
<dbReference type="PROSITE" id="PS01270">
    <property type="entry name" value="BAND_7"/>
    <property type="match status" value="1"/>
</dbReference>
<dbReference type="AlphaFoldDB" id="A0A913X9R7"/>
<organism evidence="5 6">
    <name type="scientific">Exaiptasia diaphana</name>
    <name type="common">Tropical sea anemone</name>
    <name type="synonym">Aiptasia pulchella</name>
    <dbReference type="NCBI Taxonomy" id="2652724"/>
    <lineage>
        <taxon>Eukaryota</taxon>
        <taxon>Metazoa</taxon>
        <taxon>Cnidaria</taxon>
        <taxon>Anthozoa</taxon>
        <taxon>Hexacorallia</taxon>
        <taxon>Actiniaria</taxon>
        <taxon>Aiptasiidae</taxon>
        <taxon>Exaiptasia</taxon>
    </lineage>
</organism>
<dbReference type="SUPFAM" id="SSF117892">
    <property type="entry name" value="Band 7/SPFH domain"/>
    <property type="match status" value="1"/>
</dbReference>
<dbReference type="InterPro" id="IPR001107">
    <property type="entry name" value="Band_7"/>
</dbReference>
<dbReference type="RefSeq" id="XP_020901142.1">
    <property type="nucleotide sequence ID" value="XM_021045483.2"/>
</dbReference>
<evidence type="ECO:0000313" key="6">
    <source>
        <dbReference type="Proteomes" id="UP000887567"/>
    </source>
</evidence>
<dbReference type="OMA" id="NVNDAFY"/>
<dbReference type="Gene3D" id="6.10.250.2090">
    <property type="match status" value="1"/>
</dbReference>
<evidence type="ECO:0000259" key="4">
    <source>
        <dbReference type="Pfam" id="PF01145"/>
    </source>
</evidence>
<sequence length="102" mass="11432">MSITNVENANRSTRLLAQTTLRNVLGTKSLSEILTERDTISHVMQSALDEATDPWGVKVERVEVKDVRLPQQLQRAMAAEAEATREARAKVCVPKILYQDEP</sequence>
<evidence type="ECO:0000256" key="1">
    <source>
        <dbReference type="ARBA" id="ARBA00004370"/>
    </source>
</evidence>
<dbReference type="Gene3D" id="3.30.479.30">
    <property type="entry name" value="Band 7 domain"/>
    <property type="match status" value="1"/>
</dbReference>
<feature type="domain" description="Band 7" evidence="4">
    <location>
        <begin position="4"/>
        <end position="91"/>
    </location>
</feature>
<keyword evidence="3" id="KW-0472">Membrane</keyword>
<evidence type="ECO:0000256" key="2">
    <source>
        <dbReference type="ARBA" id="ARBA00008164"/>
    </source>
</evidence>
<dbReference type="InterPro" id="IPR043202">
    <property type="entry name" value="Band-7_stomatin-like"/>
</dbReference>
<keyword evidence="6" id="KW-1185">Reference proteome</keyword>
<dbReference type="OrthoDB" id="2105077at2759"/>
<proteinExistence type="inferred from homology"/>
<protein>
    <recommendedName>
        <fullName evidence="4">Band 7 domain-containing protein</fullName>
    </recommendedName>
</protein>
<dbReference type="PANTHER" id="PTHR10264">
    <property type="entry name" value="BAND 7 PROTEIN-RELATED"/>
    <property type="match status" value="1"/>
</dbReference>
<dbReference type="PANTHER" id="PTHR10264:SF127">
    <property type="entry name" value="PODOCIN"/>
    <property type="match status" value="1"/>
</dbReference>
<dbReference type="FunFam" id="3.30.479.30:FF:000004">
    <property type="entry name" value="Putative membrane protease family, stomatin"/>
    <property type="match status" value="1"/>
</dbReference>
<reference evidence="5" key="1">
    <citation type="submission" date="2022-11" db="UniProtKB">
        <authorList>
            <consortium name="EnsemblMetazoa"/>
        </authorList>
    </citation>
    <scope>IDENTIFICATION</scope>
</reference>
<dbReference type="EnsemblMetazoa" id="XM_021045483.2">
    <property type="protein sequence ID" value="XP_020901142.1"/>
    <property type="gene ID" value="LOC110239743"/>
</dbReference>
<dbReference type="InterPro" id="IPR018080">
    <property type="entry name" value="Band_7/stomatin-like_CS"/>
</dbReference>
<dbReference type="Pfam" id="PF01145">
    <property type="entry name" value="Band_7"/>
    <property type="match status" value="1"/>
</dbReference>
<evidence type="ECO:0000313" key="5">
    <source>
        <dbReference type="EnsemblMetazoa" id="XP_020901142.1"/>
    </source>
</evidence>
<dbReference type="GeneID" id="110239743"/>
<comment type="subcellular location">
    <subcellularLocation>
        <location evidence="1">Membrane</location>
    </subcellularLocation>
</comment>
<accession>A0A913X9R7</accession>
<dbReference type="InterPro" id="IPR001972">
    <property type="entry name" value="Stomatin_HflK_fam"/>
</dbReference>
<comment type="similarity">
    <text evidence="2">Belongs to the band 7/mec-2 family.</text>
</comment>
<dbReference type="InterPro" id="IPR036013">
    <property type="entry name" value="Band_7/SPFH_dom_sf"/>
</dbReference>
<dbReference type="KEGG" id="epa:110239743"/>
<name>A0A913X9R7_EXADI</name>
<dbReference type="PRINTS" id="PR00721">
    <property type="entry name" value="STOMATIN"/>
</dbReference>
<evidence type="ECO:0000256" key="3">
    <source>
        <dbReference type="ARBA" id="ARBA00023136"/>
    </source>
</evidence>
<dbReference type="GO" id="GO:0009898">
    <property type="term" value="C:cytoplasmic side of plasma membrane"/>
    <property type="evidence" value="ECO:0007669"/>
    <property type="project" value="UniProtKB-ARBA"/>
</dbReference>